<protein>
    <recommendedName>
        <fullName evidence="4 5">Cyclin-dependent kinases regulatory subunit</fullName>
    </recommendedName>
</protein>
<evidence type="ECO:0000256" key="3">
    <source>
        <dbReference type="ARBA" id="ARBA00023306"/>
    </source>
</evidence>
<accession>A0A7R8ZJR6</accession>
<keyword evidence="3 5" id="KW-0131">Cell cycle</keyword>
<dbReference type="GO" id="GO:0051301">
    <property type="term" value="P:cell division"/>
    <property type="evidence" value="ECO:0007669"/>
    <property type="project" value="UniProtKB-UniRule"/>
</dbReference>
<dbReference type="OrthoDB" id="440676at2759"/>
<evidence type="ECO:0000256" key="1">
    <source>
        <dbReference type="ARBA" id="ARBA00007782"/>
    </source>
</evidence>
<sequence>MHMLSSSKPPPPVRSLTSTMVVPFFERLDLMLTMPGAVIQAPRTTKIPSNKPLPKISLNQLSYSEKYDDGEFEYRHIHCPKEYSKKLKDLGLMSEEVWRAIGIQQSVGWEHYMIHEPEPHVLLFRRRMEKK</sequence>
<organism evidence="6">
    <name type="scientific">Cyprideis torosa</name>
    <dbReference type="NCBI Taxonomy" id="163714"/>
    <lineage>
        <taxon>Eukaryota</taxon>
        <taxon>Metazoa</taxon>
        <taxon>Ecdysozoa</taxon>
        <taxon>Arthropoda</taxon>
        <taxon>Crustacea</taxon>
        <taxon>Oligostraca</taxon>
        <taxon>Ostracoda</taxon>
        <taxon>Podocopa</taxon>
        <taxon>Podocopida</taxon>
        <taxon>Cytherocopina</taxon>
        <taxon>Cytheroidea</taxon>
        <taxon>Cytherideidae</taxon>
        <taxon>Cyprideis</taxon>
    </lineage>
</organism>
<dbReference type="PANTHER" id="PTHR23415">
    <property type="entry name" value="CYCLIN-DEPENDENT KINASES REGULATORY SUBUNIT/60S RIBOSOME SUBUNIT BIOGENESIS PROTEIN NIP7"/>
    <property type="match status" value="1"/>
</dbReference>
<keyword evidence="2 5" id="KW-0132">Cell division</keyword>
<dbReference type="Gene3D" id="3.30.170.10">
    <property type="entry name" value="Cyclin-dependent kinase, regulatory subunit"/>
    <property type="match status" value="1"/>
</dbReference>
<comment type="function">
    <text evidence="5">Binds to the catalytic subunit of the cyclin dependent kinases and is essential for their biological function.</text>
</comment>
<dbReference type="FunFam" id="3.30.170.10:FF:000001">
    <property type="entry name" value="Cyclin-dependent kinases regulatory subunit"/>
    <property type="match status" value="1"/>
</dbReference>
<evidence type="ECO:0000256" key="2">
    <source>
        <dbReference type="ARBA" id="ARBA00022618"/>
    </source>
</evidence>
<evidence type="ECO:0000313" key="6">
    <source>
        <dbReference type="EMBL" id="CAD7224079.1"/>
    </source>
</evidence>
<dbReference type="SMART" id="SM01084">
    <property type="entry name" value="CKS"/>
    <property type="match status" value="1"/>
</dbReference>
<evidence type="ECO:0000256" key="4">
    <source>
        <dbReference type="ARBA" id="ARBA00068939"/>
    </source>
</evidence>
<evidence type="ECO:0000256" key="5">
    <source>
        <dbReference type="RuleBase" id="RU311113"/>
    </source>
</evidence>
<comment type="similarity">
    <text evidence="1 5">Belongs to the CKS family.</text>
</comment>
<gene>
    <name evidence="6" type="ORF">CTOB1V02_LOCUS2049</name>
</gene>
<dbReference type="AlphaFoldDB" id="A0A7R8ZJR6"/>
<dbReference type="EMBL" id="OB660304">
    <property type="protein sequence ID" value="CAD7224079.1"/>
    <property type="molecule type" value="Genomic_DNA"/>
</dbReference>
<dbReference type="SUPFAM" id="SSF55637">
    <property type="entry name" value="Cell cycle regulatory proteins"/>
    <property type="match status" value="1"/>
</dbReference>
<reference evidence="6" key="1">
    <citation type="submission" date="2020-11" db="EMBL/GenBank/DDBJ databases">
        <authorList>
            <person name="Tran Van P."/>
        </authorList>
    </citation>
    <scope>NUCLEOTIDE SEQUENCE</scope>
</reference>
<dbReference type="InterPro" id="IPR036858">
    <property type="entry name" value="Cyclin-dep_kinase_reg-sub_sf"/>
</dbReference>
<dbReference type="InterPro" id="IPR000789">
    <property type="entry name" value="Cyclin-dep_kinase_reg-sub"/>
</dbReference>
<dbReference type="GO" id="GO:0016538">
    <property type="term" value="F:cyclin-dependent protein serine/threonine kinase regulator activity"/>
    <property type="evidence" value="ECO:0007669"/>
    <property type="project" value="InterPro"/>
</dbReference>
<dbReference type="Pfam" id="PF01111">
    <property type="entry name" value="CKS"/>
    <property type="match status" value="1"/>
</dbReference>
<proteinExistence type="inferred from homology"/>
<dbReference type="PRINTS" id="PR00296">
    <property type="entry name" value="CYCLINKINASE"/>
</dbReference>
<dbReference type="PROSITE" id="PS00945">
    <property type="entry name" value="CKS_2"/>
    <property type="match status" value="1"/>
</dbReference>
<name>A0A7R8ZJR6_9CRUS</name>